<organism evidence="1 2">
    <name type="scientific">Pseudolycoriella hygida</name>
    <dbReference type="NCBI Taxonomy" id="35572"/>
    <lineage>
        <taxon>Eukaryota</taxon>
        <taxon>Metazoa</taxon>
        <taxon>Ecdysozoa</taxon>
        <taxon>Arthropoda</taxon>
        <taxon>Hexapoda</taxon>
        <taxon>Insecta</taxon>
        <taxon>Pterygota</taxon>
        <taxon>Neoptera</taxon>
        <taxon>Endopterygota</taxon>
        <taxon>Diptera</taxon>
        <taxon>Nematocera</taxon>
        <taxon>Sciaroidea</taxon>
        <taxon>Sciaridae</taxon>
        <taxon>Pseudolycoriella</taxon>
    </lineage>
</organism>
<reference evidence="1" key="1">
    <citation type="submission" date="2022-07" db="EMBL/GenBank/DDBJ databases">
        <authorList>
            <person name="Trinca V."/>
            <person name="Uliana J.V.C."/>
            <person name="Torres T.T."/>
            <person name="Ward R.J."/>
            <person name="Monesi N."/>
        </authorList>
    </citation>
    <scope>NUCLEOTIDE SEQUENCE</scope>
    <source>
        <strain evidence="1">HSMRA1968</strain>
        <tissue evidence="1">Whole embryos</tissue>
    </source>
</reference>
<evidence type="ECO:0000313" key="1">
    <source>
        <dbReference type="EMBL" id="KAJ6620250.1"/>
    </source>
</evidence>
<dbReference type="EMBL" id="WJQU01004016">
    <property type="protein sequence ID" value="KAJ6620250.1"/>
    <property type="molecule type" value="Genomic_DNA"/>
</dbReference>
<sequence>MSKLQYKVIPALRQHRTR</sequence>
<gene>
    <name evidence="1" type="ORF">Bhyg_17659</name>
</gene>
<accession>A0A9Q0RS64</accession>
<evidence type="ECO:0000313" key="2">
    <source>
        <dbReference type="Proteomes" id="UP001151699"/>
    </source>
</evidence>
<name>A0A9Q0RS64_9DIPT</name>
<protein>
    <submittedName>
        <fullName evidence="1">Uncharacterized protein</fullName>
    </submittedName>
</protein>
<dbReference type="Proteomes" id="UP001151699">
    <property type="component" value="Unassembled WGS sequence"/>
</dbReference>
<proteinExistence type="predicted"/>
<comment type="caution">
    <text evidence="1">The sequence shown here is derived from an EMBL/GenBank/DDBJ whole genome shotgun (WGS) entry which is preliminary data.</text>
</comment>
<dbReference type="AlphaFoldDB" id="A0A9Q0RS64"/>
<keyword evidence="2" id="KW-1185">Reference proteome</keyword>